<evidence type="ECO:0000256" key="1">
    <source>
        <dbReference type="SAM" id="MobiDB-lite"/>
    </source>
</evidence>
<evidence type="ECO:0000313" key="3">
    <source>
        <dbReference type="Proteomes" id="UP000054776"/>
    </source>
</evidence>
<name>A0A0V1BX25_TRISP</name>
<feature type="region of interest" description="Disordered" evidence="1">
    <location>
        <begin position="1"/>
        <end position="21"/>
    </location>
</feature>
<dbReference type="AlphaFoldDB" id="A0A0V1BX25"/>
<feature type="region of interest" description="Disordered" evidence="1">
    <location>
        <begin position="145"/>
        <end position="186"/>
    </location>
</feature>
<dbReference type="InParanoid" id="A0A0V1BX25"/>
<dbReference type="OrthoDB" id="5919996at2759"/>
<protein>
    <submittedName>
        <fullName evidence="2">Uncharacterized protein</fullName>
    </submittedName>
</protein>
<gene>
    <name evidence="2" type="ORF">T01_6838</name>
</gene>
<proteinExistence type="predicted"/>
<comment type="caution">
    <text evidence="2">The sequence shown here is derived from an EMBL/GenBank/DDBJ whole genome shotgun (WGS) entry which is preliminary data.</text>
</comment>
<accession>A0A0V1BX25</accession>
<sequence length="186" mass="21395">MRKRGKKASHPAQFKDAADEDRGWLLVTDPHDRTRRYPISHCTACRLVIDPRARRSLMIRGSSKSKPPRNEPLIYRRAASRGTVSKTIEDQISVDPPRCPPPRKPSIYWNEKTERDLLSFYQSESADRHGDEWYVWRCVQRMSTRRQGRVSEKEQAQCDGGRTGADPEADRPAPPGSVPLQFNKIQ</sequence>
<keyword evidence="3" id="KW-1185">Reference proteome</keyword>
<dbReference type="Proteomes" id="UP000054776">
    <property type="component" value="Unassembled WGS sequence"/>
</dbReference>
<dbReference type="EMBL" id="JYDH01000008">
    <property type="protein sequence ID" value="KRY41310.1"/>
    <property type="molecule type" value="Genomic_DNA"/>
</dbReference>
<organism evidence="2 3">
    <name type="scientific">Trichinella spiralis</name>
    <name type="common">Trichina worm</name>
    <dbReference type="NCBI Taxonomy" id="6334"/>
    <lineage>
        <taxon>Eukaryota</taxon>
        <taxon>Metazoa</taxon>
        <taxon>Ecdysozoa</taxon>
        <taxon>Nematoda</taxon>
        <taxon>Enoplea</taxon>
        <taxon>Dorylaimia</taxon>
        <taxon>Trichinellida</taxon>
        <taxon>Trichinellidae</taxon>
        <taxon>Trichinella</taxon>
    </lineage>
</organism>
<evidence type="ECO:0000313" key="2">
    <source>
        <dbReference type="EMBL" id="KRY41310.1"/>
    </source>
</evidence>
<reference evidence="2 3" key="1">
    <citation type="submission" date="2015-01" db="EMBL/GenBank/DDBJ databases">
        <title>Evolution of Trichinella species and genotypes.</title>
        <authorList>
            <person name="Korhonen P.K."/>
            <person name="Edoardo P."/>
            <person name="Giuseppe L.R."/>
            <person name="Gasser R.B."/>
        </authorList>
    </citation>
    <scope>NUCLEOTIDE SEQUENCE [LARGE SCALE GENOMIC DNA]</scope>
    <source>
        <strain evidence="2">ISS3</strain>
    </source>
</reference>